<dbReference type="GO" id="GO:0030170">
    <property type="term" value="F:pyridoxal phosphate binding"/>
    <property type="evidence" value="ECO:0007669"/>
    <property type="project" value="InterPro"/>
</dbReference>
<reference evidence="7" key="1">
    <citation type="submission" date="2021-03" db="EMBL/GenBank/DDBJ databases">
        <title>Leucobacter chromiisoli sp. nov., isolated from chromium-containing soil of chemical plant.</title>
        <authorList>
            <person name="Xu Z."/>
        </authorList>
    </citation>
    <scope>NUCLEOTIDE SEQUENCE</scope>
    <source>
        <strain evidence="7">K 70/01</strain>
    </source>
</reference>
<protein>
    <recommendedName>
        <fullName evidence="2">cysteine-S-conjugate beta-lyase</fullName>
        <ecNumber evidence="2">4.4.1.13</ecNumber>
    </recommendedName>
</protein>
<dbReference type="Gene3D" id="3.90.1150.10">
    <property type="entry name" value="Aspartate Aminotransferase, domain 1"/>
    <property type="match status" value="1"/>
</dbReference>
<dbReference type="CDD" id="cd00609">
    <property type="entry name" value="AAT_like"/>
    <property type="match status" value="1"/>
</dbReference>
<dbReference type="Pfam" id="PF00155">
    <property type="entry name" value="Aminotran_1_2"/>
    <property type="match status" value="1"/>
</dbReference>
<evidence type="ECO:0000313" key="7">
    <source>
        <dbReference type="EMBL" id="MBO2990808.1"/>
    </source>
</evidence>
<dbReference type="InterPro" id="IPR051798">
    <property type="entry name" value="Class-II_PLP-Dep_Aminotrans"/>
</dbReference>
<dbReference type="InterPro" id="IPR015424">
    <property type="entry name" value="PyrdxlP-dep_Trfase"/>
</dbReference>
<evidence type="ECO:0000256" key="4">
    <source>
        <dbReference type="ARBA" id="ARBA00023239"/>
    </source>
</evidence>
<dbReference type="SUPFAM" id="SSF53383">
    <property type="entry name" value="PLP-dependent transferases"/>
    <property type="match status" value="1"/>
</dbReference>
<dbReference type="EC" id="4.4.1.13" evidence="2"/>
<name>A0A939TNR3_9MICO</name>
<evidence type="ECO:0000259" key="6">
    <source>
        <dbReference type="Pfam" id="PF00155"/>
    </source>
</evidence>
<dbReference type="PANTHER" id="PTHR43525">
    <property type="entry name" value="PROTEIN MALY"/>
    <property type="match status" value="1"/>
</dbReference>
<comment type="similarity">
    <text evidence="5">Belongs to the class-II pyridoxal-phosphate-dependent aminotransferase family. MalY/PatB cystathionine beta-lyase subfamily.</text>
</comment>
<dbReference type="InterPro" id="IPR015421">
    <property type="entry name" value="PyrdxlP-dep_Trfase_major"/>
</dbReference>
<accession>A0A939TNR3</accession>
<keyword evidence="7" id="KW-0032">Aminotransferase</keyword>
<keyword evidence="4" id="KW-0456">Lyase</keyword>
<dbReference type="GO" id="GO:0008483">
    <property type="term" value="F:transaminase activity"/>
    <property type="evidence" value="ECO:0007669"/>
    <property type="project" value="UniProtKB-KW"/>
</dbReference>
<organism evidence="7 8">
    <name type="scientific">Leucobacter tardus</name>
    <dbReference type="NCBI Taxonomy" id="501483"/>
    <lineage>
        <taxon>Bacteria</taxon>
        <taxon>Bacillati</taxon>
        <taxon>Actinomycetota</taxon>
        <taxon>Actinomycetes</taxon>
        <taxon>Micrococcales</taxon>
        <taxon>Microbacteriaceae</taxon>
        <taxon>Leucobacter</taxon>
    </lineage>
</organism>
<evidence type="ECO:0000256" key="1">
    <source>
        <dbReference type="ARBA" id="ARBA00001933"/>
    </source>
</evidence>
<dbReference type="EMBL" id="JAGFBF010000005">
    <property type="protein sequence ID" value="MBO2990808.1"/>
    <property type="molecule type" value="Genomic_DNA"/>
</dbReference>
<keyword evidence="3" id="KW-0663">Pyridoxal phosphate</keyword>
<dbReference type="PANTHER" id="PTHR43525:SF2">
    <property type="entry name" value="CYSTATHIONINE BETA-LYASE-RELATED"/>
    <property type="match status" value="1"/>
</dbReference>
<feature type="domain" description="Aminotransferase class I/classII large" evidence="6">
    <location>
        <begin position="28"/>
        <end position="386"/>
    </location>
</feature>
<dbReference type="Gene3D" id="3.40.640.10">
    <property type="entry name" value="Type I PLP-dependent aspartate aminotransferase-like (Major domain)"/>
    <property type="match status" value="1"/>
</dbReference>
<dbReference type="RefSeq" id="WP_208240097.1">
    <property type="nucleotide sequence ID" value="NZ_JAGFBF010000005.1"/>
</dbReference>
<keyword evidence="7" id="KW-0808">Transferase</keyword>
<dbReference type="Proteomes" id="UP000668403">
    <property type="component" value="Unassembled WGS sequence"/>
</dbReference>
<proteinExistence type="inferred from homology"/>
<sequence length="402" mass="42748">MSDFPDCPSLELLRDTRTSIKWTRFPDDVLPLFVAEMDFAVAPEIRNAIVERVTASDFGYLDQAGPLATAFSSFAADRWGWDVPEPHVFLATDVSAGIVESLRLARPGPGRVLITTPVYPSFFEMLEELPVEIVQVPLLTAEAADGSPSARLDLAAIEREFASEAGIDAFLLCNPHNPHGLLHSREDLAEIARLAAAHDVCIVSDEIHAPLTHHDETFVPFGPLAAAAGALAVVTTSASKGWNLAGVKCSVIVAADARAAALLAHLPPEVACRASILGLHANVAAFSDARPWLDATVAAVEANDALLAELLAVYLPGARHHRPRAGYLAWVDLRDAGLGDDPYDRILTDARVALGNGASFGLGGAGHVRVNLACAPDTLREAVSRIAGILPTPSRPEESRSR</sequence>
<evidence type="ECO:0000256" key="2">
    <source>
        <dbReference type="ARBA" id="ARBA00012224"/>
    </source>
</evidence>
<evidence type="ECO:0000313" key="8">
    <source>
        <dbReference type="Proteomes" id="UP000668403"/>
    </source>
</evidence>
<evidence type="ECO:0000256" key="5">
    <source>
        <dbReference type="ARBA" id="ARBA00037974"/>
    </source>
</evidence>
<dbReference type="InterPro" id="IPR004839">
    <property type="entry name" value="Aminotransferase_I/II_large"/>
</dbReference>
<dbReference type="AlphaFoldDB" id="A0A939TNR3"/>
<dbReference type="GO" id="GO:0047804">
    <property type="term" value="F:cysteine-S-conjugate beta-lyase activity"/>
    <property type="evidence" value="ECO:0007669"/>
    <property type="project" value="UniProtKB-EC"/>
</dbReference>
<gene>
    <name evidence="7" type="ORF">J4H85_12460</name>
</gene>
<dbReference type="InterPro" id="IPR015422">
    <property type="entry name" value="PyrdxlP-dep_Trfase_small"/>
</dbReference>
<comment type="caution">
    <text evidence="7">The sequence shown here is derived from an EMBL/GenBank/DDBJ whole genome shotgun (WGS) entry which is preliminary data.</text>
</comment>
<keyword evidence="8" id="KW-1185">Reference proteome</keyword>
<comment type="cofactor">
    <cofactor evidence="1">
        <name>pyridoxal 5'-phosphate</name>
        <dbReference type="ChEBI" id="CHEBI:597326"/>
    </cofactor>
</comment>
<evidence type="ECO:0000256" key="3">
    <source>
        <dbReference type="ARBA" id="ARBA00022898"/>
    </source>
</evidence>